<proteinExistence type="predicted"/>
<dbReference type="Proteomes" id="UP000034231">
    <property type="component" value="Unassembled WGS sequence"/>
</dbReference>
<evidence type="ECO:0008006" key="3">
    <source>
        <dbReference type="Google" id="ProtNLM"/>
    </source>
</evidence>
<organism evidence="1 2">
    <name type="scientific">Candidatus Shapirobacteria bacterium GW2011_GWE1_38_10</name>
    <dbReference type="NCBI Taxonomy" id="1618488"/>
    <lineage>
        <taxon>Bacteria</taxon>
        <taxon>Candidatus Shapironibacteriota</taxon>
    </lineage>
</organism>
<evidence type="ECO:0000313" key="1">
    <source>
        <dbReference type="EMBL" id="KKQ50266.1"/>
    </source>
</evidence>
<comment type="caution">
    <text evidence="1">The sequence shown here is derived from an EMBL/GenBank/DDBJ whole genome shotgun (WGS) entry which is preliminary data.</text>
</comment>
<reference evidence="1 2" key="1">
    <citation type="journal article" date="2015" name="Nature">
        <title>rRNA introns, odd ribosomes, and small enigmatic genomes across a large radiation of phyla.</title>
        <authorList>
            <person name="Brown C.T."/>
            <person name="Hug L.A."/>
            <person name="Thomas B.C."/>
            <person name="Sharon I."/>
            <person name="Castelle C.J."/>
            <person name="Singh A."/>
            <person name="Wilkins M.J."/>
            <person name="Williams K.H."/>
            <person name="Banfield J.F."/>
        </authorList>
    </citation>
    <scope>NUCLEOTIDE SEQUENCE [LARGE SCALE GENOMIC DNA]</scope>
</reference>
<dbReference type="EMBL" id="LBTX01000007">
    <property type="protein sequence ID" value="KKQ50266.1"/>
    <property type="molecule type" value="Genomic_DNA"/>
</dbReference>
<accession>A0A0G0LC97</accession>
<evidence type="ECO:0000313" key="2">
    <source>
        <dbReference type="Proteomes" id="UP000034231"/>
    </source>
</evidence>
<protein>
    <recommendedName>
        <fullName evidence="3">Polymerase nucleotidyl transferase domain-containing protein</fullName>
    </recommendedName>
</protein>
<dbReference type="SUPFAM" id="SSF81301">
    <property type="entry name" value="Nucleotidyltransferase"/>
    <property type="match status" value="1"/>
</dbReference>
<gene>
    <name evidence="1" type="ORF">US68_C0007G0029</name>
</gene>
<sequence>MQMINDSNLTKLKTGLLFLDFDQINKEPEYEAMGRQTKKHSVISKRYQYAQDLERSFIEAKLTSKLLLEVDNLINVDEKIFEPEEIISYYDGIFLEYIHQIKDKLFRLIWWIIQKDDVKNKIEEPDSINLGNFKSYKDILLVIGIKKYLEDWNQGLSSGIATALRKRTQHHHFISRLQLNEDFQKIRMSKSMLSSASIGYLSEYGKNKMKQIGEESYKKWRDDVINKQKNTLDQIESNLENVSKKLIEFYKFPIEPKKQAEIFNTYAEQQKKFDIENSTSLAKIDGAIKGLIDTFILHTKSFFKEQLVSIYLVGSVPRGEFVLGSSDINIVIITNSDAFDSFPSRMDPLIKVRFFSENSFLSENNKKWRFICWSDGLLIEGKQFKFKKDDFPKPGTFLTLLLNSNTIDELEELKHKVANLKSPSRKIMRFFCLEAVKLMLDFGFGVAMANKPFYSSSRKVKIEYVKKMFPSALRQTKTFEIIYKGATVNQKDYVFMLDTFLKNARKNYTKLSEVAQSAVEG</sequence>
<dbReference type="AlphaFoldDB" id="A0A0G0LC97"/>
<dbReference type="InterPro" id="IPR043519">
    <property type="entry name" value="NT_sf"/>
</dbReference>
<name>A0A0G0LC97_9BACT</name>